<dbReference type="RefSeq" id="WP_072758561.1">
    <property type="nucleotide sequence ID" value="NZ_FRDJ01000003.1"/>
</dbReference>
<dbReference type="OrthoDB" id="9805684at2"/>
<dbReference type="Pfam" id="PF02774">
    <property type="entry name" value="Semialdhyde_dhC"/>
    <property type="match status" value="1"/>
</dbReference>
<comment type="similarity">
    <text evidence="1">Belongs to the aspartate-semialdehyde dehydrogenase family.</text>
</comment>
<protein>
    <submittedName>
        <fullName evidence="4">Aspartate semialdehyde dehydrogenase</fullName>
    </submittedName>
</protein>
<feature type="active site" description="Proton acceptor" evidence="2">
    <location>
        <position position="236"/>
    </location>
</feature>
<accession>A0A1M7SDG4</accession>
<dbReference type="GO" id="GO:0046983">
    <property type="term" value="F:protein dimerization activity"/>
    <property type="evidence" value="ECO:0007669"/>
    <property type="project" value="InterPro"/>
</dbReference>
<dbReference type="STRING" id="1121883.SAMN02745226_00781"/>
<feature type="active site" description="Acyl-thioester intermediate" evidence="2">
    <location>
        <position position="129"/>
    </location>
</feature>
<dbReference type="PIRSF" id="PIRSF000148">
    <property type="entry name" value="ASA_dh"/>
    <property type="match status" value="1"/>
</dbReference>
<evidence type="ECO:0000313" key="4">
    <source>
        <dbReference type="EMBL" id="SHN56513.1"/>
    </source>
</evidence>
<dbReference type="GO" id="GO:0051287">
    <property type="term" value="F:NAD binding"/>
    <property type="evidence" value="ECO:0007669"/>
    <property type="project" value="InterPro"/>
</dbReference>
<dbReference type="Gene3D" id="3.30.360.10">
    <property type="entry name" value="Dihydrodipicolinate Reductase, domain 2"/>
    <property type="match status" value="1"/>
</dbReference>
<evidence type="ECO:0000259" key="3">
    <source>
        <dbReference type="SMART" id="SM00859"/>
    </source>
</evidence>
<dbReference type="CDD" id="cd02316">
    <property type="entry name" value="VcASADH2_like_N"/>
    <property type="match status" value="1"/>
</dbReference>
<dbReference type="GO" id="GO:0008652">
    <property type="term" value="P:amino acid biosynthetic process"/>
    <property type="evidence" value="ECO:0007669"/>
    <property type="project" value="InterPro"/>
</dbReference>
<name>A0A1M7SDG4_FERGO</name>
<dbReference type="GO" id="GO:0016620">
    <property type="term" value="F:oxidoreductase activity, acting on the aldehyde or oxo group of donors, NAD or NADP as acceptor"/>
    <property type="evidence" value="ECO:0007669"/>
    <property type="project" value="InterPro"/>
</dbReference>
<dbReference type="CDD" id="cd18131">
    <property type="entry name" value="ASADH_C_bac_euk_like"/>
    <property type="match status" value="1"/>
</dbReference>
<dbReference type="Pfam" id="PF01118">
    <property type="entry name" value="Semialdhyde_dh"/>
    <property type="match status" value="1"/>
</dbReference>
<dbReference type="PANTHER" id="PTHR46278:SF2">
    <property type="entry name" value="ASPARTATE-SEMIALDEHYDE DEHYDROGENASE"/>
    <property type="match status" value="1"/>
</dbReference>
<dbReference type="NCBIfam" id="NF011456">
    <property type="entry name" value="PRK14874.1"/>
    <property type="match status" value="1"/>
</dbReference>
<dbReference type="InterPro" id="IPR012280">
    <property type="entry name" value="Semialdhyde_DH_dimer_dom"/>
</dbReference>
<dbReference type="Proteomes" id="UP000184207">
    <property type="component" value="Unassembled WGS sequence"/>
</dbReference>
<feature type="domain" description="Semialdehyde dehydrogenase NAD-binding" evidence="3">
    <location>
        <begin position="4"/>
        <end position="120"/>
    </location>
</feature>
<sequence length="339" mass="37435">MGLRVGVVGATGAVGRNMVEVLESSGVDISEFRLFASERSAGQEIPFRGTTVRVEVLTEEAMREGFDYLLFSAGADVSRRYAPIAAEVGTTVIDNSSAFRMVSEIPLVVPEVNGKLLKGYSGIIANPNCSTIQMVLALYRVHDRYQLHEIFVSTYQAVSGAGYKAVREYENQLNGENTHNVFPRQIAHNVIPLIGDLRDDISQEEWKMINETRKILNSNSISVFPTTVRVPVRIGHSESVIARTLFPIMSKDDLIETIASGEDVIVHDDIITPLEIAGDDYTHVSRIRLFDAHTFGMWVVADNLRVGAATNAVRILKLHYQLNSKTTENAGAVERVESI</sequence>
<evidence type="ECO:0000256" key="1">
    <source>
        <dbReference type="ARBA" id="ARBA00010584"/>
    </source>
</evidence>
<proteinExistence type="inferred from homology"/>
<dbReference type="PANTHER" id="PTHR46278">
    <property type="entry name" value="DEHYDROGENASE, PUTATIVE-RELATED"/>
    <property type="match status" value="1"/>
</dbReference>
<dbReference type="EMBL" id="FRDJ01000003">
    <property type="protein sequence ID" value="SHN56513.1"/>
    <property type="molecule type" value="Genomic_DNA"/>
</dbReference>
<keyword evidence="5" id="KW-1185">Reference proteome</keyword>
<evidence type="ECO:0000313" key="5">
    <source>
        <dbReference type="Proteomes" id="UP000184207"/>
    </source>
</evidence>
<evidence type="ECO:0000256" key="2">
    <source>
        <dbReference type="PIRSR" id="PIRSR000148-1"/>
    </source>
</evidence>
<dbReference type="AlphaFoldDB" id="A0A1M7SDG4"/>
<dbReference type="SUPFAM" id="SSF51735">
    <property type="entry name" value="NAD(P)-binding Rossmann-fold domains"/>
    <property type="match status" value="1"/>
</dbReference>
<dbReference type="Gene3D" id="3.40.50.720">
    <property type="entry name" value="NAD(P)-binding Rossmann-like Domain"/>
    <property type="match status" value="1"/>
</dbReference>
<dbReference type="SUPFAM" id="SSF55347">
    <property type="entry name" value="Glyceraldehyde-3-phosphate dehydrogenase-like, C-terminal domain"/>
    <property type="match status" value="1"/>
</dbReference>
<dbReference type="InterPro" id="IPR036291">
    <property type="entry name" value="NAD(P)-bd_dom_sf"/>
</dbReference>
<organism evidence="4 5">
    <name type="scientific">Fervidobacterium gondwanense DSM 13020</name>
    <dbReference type="NCBI Taxonomy" id="1121883"/>
    <lineage>
        <taxon>Bacteria</taxon>
        <taxon>Thermotogati</taxon>
        <taxon>Thermotogota</taxon>
        <taxon>Thermotogae</taxon>
        <taxon>Thermotogales</taxon>
        <taxon>Fervidobacteriaceae</taxon>
        <taxon>Fervidobacterium</taxon>
    </lineage>
</organism>
<gene>
    <name evidence="4" type="ORF">SAMN02745226_00781</name>
</gene>
<dbReference type="SMART" id="SM00859">
    <property type="entry name" value="Semialdhyde_dh"/>
    <property type="match status" value="1"/>
</dbReference>
<dbReference type="InterPro" id="IPR000534">
    <property type="entry name" value="Semialdehyde_DH_NAD-bd"/>
</dbReference>
<reference evidence="5" key="1">
    <citation type="submission" date="2016-12" db="EMBL/GenBank/DDBJ databases">
        <authorList>
            <person name="Varghese N."/>
            <person name="Submissions S."/>
        </authorList>
    </citation>
    <scope>NUCLEOTIDE SEQUENCE [LARGE SCALE GENOMIC DNA]</scope>
    <source>
        <strain evidence="5">DSM 13020</strain>
    </source>
</reference>